<reference evidence="2" key="1">
    <citation type="submission" date="2022-08" db="EMBL/GenBank/DDBJ databases">
        <title>Genome analysis of Corynebacteriales strain.</title>
        <authorList>
            <person name="Lee S.D."/>
        </authorList>
    </citation>
    <scope>NUCLEOTIDE SEQUENCE</scope>
    <source>
        <strain evidence="2">D3-21</strain>
    </source>
</reference>
<feature type="region of interest" description="Disordered" evidence="1">
    <location>
        <begin position="298"/>
        <end position="347"/>
    </location>
</feature>
<protein>
    <submittedName>
        <fullName evidence="2">Uncharacterized protein</fullName>
    </submittedName>
</protein>
<feature type="compositionally biased region" description="Low complexity" evidence="1">
    <location>
        <begin position="318"/>
        <end position="334"/>
    </location>
</feature>
<name>A0A9X4LWN9_9ACTN</name>
<sequence length="375" mass="38962">MPELIQKALATIEDTDAEAAEHGGFTAVLSTPALDRDGDQLARDEWVEPLPDRITLDMDHEMSVAGTIGSAHPYFDDGGRLMIDATFASTPKAQEVRSLIREGHISTVSVAFMNDRTKKDGVPRRELLNAGVVAIPSNREAVILESKAAAEVLAKAGARNSANDSKMIQAIHDAAGHLGAQCATDADADTGEDDGANKAFEDGLAAAVGTKRPALIVVSKAISGSVEDLKARIDDALNDAYPNNYPWIRATFLDDVGSGTVVYEVGGDTLARSFTDDGTVTVLDGAVRDVSLITTLVDEDGPHTPGGKSAGKPHESADAPAAEAAVVSKTTAADAADKSADDVAPESRAHELVARALATTAIADAMPDSKEVGDA</sequence>
<gene>
    <name evidence="2" type="ORF">NVS88_03160</name>
</gene>
<dbReference type="Proteomes" id="UP001152755">
    <property type="component" value="Unassembled WGS sequence"/>
</dbReference>
<evidence type="ECO:0000313" key="3">
    <source>
        <dbReference type="Proteomes" id="UP001152755"/>
    </source>
</evidence>
<dbReference type="RefSeq" id="WP_332519143.1">
    <property type="nucleotide sequence ID" value="NZ_JANRHA010000001.1"/>
</dbReference>
<evidence type="ECO:0000256" key="1">
    <source>
        <dbReference type="SAM" id="MobiDB-lite"/>
    </source>
</evidence>
<dbReference type="AlphaFoldDB" id="A0A9X4LWN9"/>
<keyword evidence="3" id="KW-1185">Reference proteome</keyword>
<accession>A0A9X4LWN9</accession>
<dbReference type="EMBL" id="JANRHA010000001">
    <property type="protein sequence ID" value="MDG3013554.1"/>
    <property type="molecule type" value="Genomic_DNA"/>
</dbReference>
<proteinExistence type="predicted"/>
<evidence type="ECO:0000313" key="2">
    <source>
        <dbReference type="EMBL" id="MDG3013554.1"/>
    </source>
</evidence>
<comment type="caution">
    <text evidence="2">The sequence shown here is derived from an EMBL/GenBank/DDBJ whole genome shotgun (WGS) entry which is preliminary data.</text>
</comment>
<feature type="compositionally biased region" description="Basic and acidic residues" evidence="1">
    <location>
        <begin position="335"/>
        <end position="347"/>
    </location>
</feature>
<organism evidence="2 3">
    <name type="scientific">Speluncibacter jeojiensis</name>
    <dbReference type="NCBI Taxonomy" id="2710754"/>
    <lineage>
        <taxon>Bacteria</taxon>
        <taxon>Bacillati</taxon>
        <taxon>Actinomycetota</taxon>
        <taxon>Actinomycetes</taxon>
        <taxon>Mycobacteriales</taxon>
        <taxon>Speluncibacteraceae</taxon>
        <taxon>Speluncibacter</taxon>
    </lineage>
</organism>